<dbReference type="GO" id="GO:0016491">
    <property type="term" value="F:oxidoreductase activity"/>
    <property type="evidence" value="ECO:0007669"/>
    <property type="project" value="UniProtKB-ARBA"/>
</dbReference>
<dbReference type="PROSITE" id="PS00198">
    <property type="entry name" value="4FE4S_FER_1"/>
    <property type="match status" value="2"/>
</dbReference>
<dbReference type="SUPFAM" id="SSF50475">
    <property type="entry name" value="FMN-binding split barrel"/>
    <property type="match status" value="1"/>
</dbReference>
<evidence type="ECO:0000313" key="3">
    <source>
        <dbReference type="Proteomes" id="UP000713479"/>
    </source>
</evidence>
<dbReference type="Pfam" id="PF01243">
    <property type="entry name" value="PNPOx_N"/>
    <property type="match status" value="1"/>
</dbReference>
<dbReference type="EMBL" id="SUTF01000007">
    <property type="protein sequence ID" value="MBE6510822.1"/>
    <property type="molecule type" value="Genomic_DNA"/>
</dbReference>
<dbReference type="InterPro" id="IPR017900">
    <property type="entry name" value="4Fe4S_Fe_S_CS"/>
</dbReference>
<dbReference type="SUPFAM" id="SSF54862">
    <property type="entry name" value="4Fe-4S ferredoxins"/>
    <property type="match status" value="1"/>
</dbReference>
<feature type="domain" description="4Fe-4S ferredoxin-type" evidence="1">
    <location>
        <begin position="146"/>
        <end position="169"/>
    </location>
</feature>
<name>A0A8T3VI43_9EURY</name>
<dbReference type="Pfam" id="PF13237">
    <property type="entry name" value="Fer4_10"/>
    <property type="match status" value="1"/>
</dbReference>
<comment type="caution">
    <text evidence="2">The sequence shown here is derived from an EMBL/GenBank/DDBJ whole genome shotgun (WGS) entry which is preliminary data.</text>
</comment>
<feature type="domain" description="4Fe-4S ferredoxin-type" evidence="1">
    <location>
        <begin position="174"/>
        <end position="202"/>
    </location>
</feature>
<reference evidence="2" key="1">
    <citation type="submission" date="2019-04" db="EMBL/GenBank/DDBJ databases">
        <title>Evolution of Biomass-Degrading Anaerobic Consortia Revealed by Metagenomics.</title>
        <authorList>
            <person name="Peng X."/>
        </authorList>
    </citation>
    <scope>NUCLEOTIDE SEQUENCE</scope>
    <source>
        <strain evidence="2">SIG13</strain>
    </source>
</reference>
<dbReference type="InterPro" id="IPR011576">
    <property type="entry name" value="Pyridox_Oxase_N"/>
</dbReference>
<dbReference type="Gene3D" id="2.30.110.10">
    <property type="entry name" value="Electron Transport, Fmn-binding Protein, Chain A"/>
    <property type="match status" value="1"/>
</dbReference>
<dbReference type="InterPro" id="IPR017896">
    <property type="entry name" value="4Fe4S_Fe-S-bd"/>
</dbReference>
<dbReference type="Gene3D" id="3.30.70.20">
    <property type="match status" value="1"/>
</dbReference>
<evidence type="ECO:0000259" key="1">
    <source>
        <dbReference type="PROSITE" id="PS51379"/>
    </source>
</evidence>
<gene>
    <name evidence="2" type="ORF">E7Z74_06110</name>
</gene>
<sequence>MITKKDCFDQLRDVIDAVLSTVDENGNPQSRIIDIMHIEDDRIYFLTGRGKDVYREIMNHPQVSYLSLKDNRSIRITGEAHKLDDQKYWINLMFDENKFLNNVYPGESRYILEPFCIENAEMEFFDLTQKPIFRKTFTLGNAKVTPKGFVIGDNCVACGICKGVCPQNIPVEGEKYYIPPENCLHCGRCFEKCPIQNIERIN</sequence>
<protein>
    <submittedName>
        <fullName evidence="2">(4Fe-4S)-binding protein</fullName>
    </submittedName>
</protein>
<evidence type="ECO:0000313" key="2">
    <source>
        <dbReference type="EMBL" id="MBE6510822.1"/>
    </source>
</evidence>
<dbReference type="PROSITE" id="PS51379">
    <property type="entry name" value="4FE4S_FER_2"/>
    <property type="match status" value="2"/>
</dbReference>
<dbReference type="InterPro" id="IPR012349">
    <property type="entry name" value="Split_barrel_FMN-bd"/>
</dbReference>
<organism evidence="2 3">
    <name type="scientific">Methanobrevibacter millerae</name>
    <dbReference type="NCBI Taxonomy" id="230361"/>
    <lineage>
        <taxon>Archaea</taxon>
        <taxon>Methanobacteriati</taxon>
        <taxon>Methanobacteriota</taxon>
        <taxon>Methanomada group</taxon>
        <taxon>Methanobacteria</taxon>
        <taxon>Methanobacteriales</taxon>
        <taxon>Methanobacteriaceae</taxon>
        <taxon>Methanobrevibacter</taxon>
    </lineage>
</organism>
<dbReference type="AlphaFoldDB" id="A0A8T3VI43"/>
<dbReference type="Proteomes" id="UP000713479">
    <property type="component" value="Unassembled WGS sequence"/>
</dbReference>
<accession>A0A8T3VI43</accession>
<proteinExistence type="predicted"/>